<keyword evidence="4" id="KW-1185">Reference proteome</keyword>
<reference evidence="3 4" key="1">
    <citation type="submission" date="2012-05" db="EMBL/GenBank/DDBJ databases">
        <title>Recombination and specialization in a pathogen metapopulation.</title>
        <authorList>
            <person name="Gardiner A."/>
            <person name="Kemen E."/>
            <person name="Schultz-Larsen T."/>
            <person name="MacLean D."/>
            <person name="Van Oosterhout C."/>
            <person name="Jones J.D.G."/>
        </authorList>
    </citation>
    <scope>NUCLEOTIDE SEQUENCE [LARGE SCALE GENOMIC DNA]</scope>
    <source>
        <strain evidence="3 4">Ac Nc2</strain>
    </source>
</reference>
<evidence type="ECO:0000259" key="2">
    <source>
        <dbReference type="Pfam" id="PF10785"/>
    </source>
</evidence>
<gene>
    <name evidence="3" type="ORF">BN9_124290</name>
</gene>
<dbReference type="Proteomes" id="UP000053237">
    <property type="component" value="Unassembled WGS sequence"/>
</dbReference>
<name>A0A024GUS2_9STRA</name>
<keyword evidence="1" id="KW-0472">Membrane</keyword>
<dbReference type="Pfam" id="PF10785">
    <property type="entry name" value="NADH-u_ox-rdase"/>
    <property type="match status" value="1"/>
</dbReference>
<dbReference type="AlphaFoldDB" id="A0A024GUS2"/>
<accession>A0A024GUS2</accession>
<keyword evidence="1" id="KW-0812">Transmembrane</keyword>
<evidence type="ECO:0000313" key="4">
    <source>
        <dbReference type="Proteomes" id="UP000053237"/>
    </source>
</evidence>
<dbReference type="OrthoDB" id="196140at2759"/>
<dbReference type="InParanoid" id="A0A024GUS2"/>
<dbReference type="InterPro" id="IPR053229">
    <property type="entry name" value="NADH-Q_oxidrdct_subunit"/>
</dbReference>
<dbReference type="PANTHER" id="PTHR34062">
    <property type="entry name" value="OXIDOREDUCTASE 21 KDA SUBUNIT, PUTATIVE (AFU_ORTHOLOGUE AFUA_4G04750)-RELATED"/>
    <property type="match status" value="1"/>
</dbReference>
<feature type="transmembrane region" description="Helical" evidence="1">
    <location>
        <begin position="71"/>
        <end position="88"/>
    </location>
</feature>
<evidence type="ECO:0000313" key="3">
    <source>
        <dbReference type="EMBL" id="CCI50538.1"/>
    </source>
</evidence>
<keyword evidence="1" id="KW-1133">Transmembrane helix</keyword>
<protein>
    <recommendedName>
        <fullName evidence="2">NADH-ubiquinone oxidoreductase 21kDa subunit N-terminal domain-containing protein</fullName>
    </recommendedName>
</protein>
<comment type="caution">
    <text evidence="3">The sequence shown here is derived from an EMBL/GenBank/DDBJ whole genome shotgun (WGS) entry which is preliminary data.</text>
</comment>
<proteinExistence type="predicted"/>
<feature type="domain" description="NADH-ubiquinone oxidoreductase 21kDa subunit N-terminal" evidence="2">
    <location>
        <begin position="18"/>
        <end position="97"/>
    </location>
</feature>
<evidence type="ECO:0000256" key="1">
    <source>
        <dbReference type="SAM" id="Phobius"/>
    </source>
</evidence>
<sequence>MVFFENNSAPVLQDPKIPKFPVVNSNPSHKEILENVSFNDYAQGIFMSVTSLPIGYFLGRHFDPLLARRTMFLSGIIGSIGGVCLAFQNSTLRLQGFGRNDAEVQRYGVSSHNLKHTVTETGHKET</sequence>
<organism evidence="3 4">
    <name type="scientific">Albugo candida</name>
    <dbReference type="NCBI Taxonomy" id="65357"/>
    <lineage>
        <taxon>Eukaryota</taxon>
        <taxon>Sar</taxon>
        <taxon>Stramenopiles</taxon>
        <taxon>Oomycota</taxon>
        <taxon>Peronosporomycetes</taxon>
        <taxon>Albuginales</taxon>
        <taxon>Albuginaceae</taxon>
        <taxon>Albugo</taxon>
    </lineage>
</organism>
<dbReference type="InterPro" id="IPR019721">
    <property type="entry name" value="NADH-UbQ_OxRdtase_su21_N"/>
</dbReference>
<dbReference type="EMBL" id="CAIX01000562">
    <property type="protein sequence ID" value="CCI50538.1"/>
    <property type="molecule type" value="Genomic_DNA"/>
</dbReference>
<dbReference type="PANTHER" id="PTHR34062:SF1">
    <property type="entry name" value="NADH-UBIQUINONE OXIDOREDUCTASE 21KDA SUBUNIT N-TERMINAL DOMAIN-CONTAINING PROTEIN"/>
    <property type="match status" value="1"/>
</dbReference>